<evidence type="ECO:0000256" key="3">
    <source>
        <dbReference type="ARBA" id="ARBA00022448"/>
    </source>
</evidence>
<evidence type="ECO:0000256" key="5">
    <source>
        <dbReference type="ARBA" id="ARBA00022741"/>
    </source>
</evidence>
<keyword evidence="3" id="KW-0813">Transport</keyword>
<protein>
    <submittedName>
        <fullName evidence="10">Amino acid ABC transporter ATP-binding protein</fullName>
    </submittedName>
</protein>
<keyword evidence="4" id="KW-1003">Cell membrane</keyword>
<dbReference type="PROSITE" id="PS00211">
    <property type="entry name" value="ABC_TRANSPORTER_1"/>
    <property type="match status" value="1"/>
</dbReference>
<dbReference type="InterPro" id="IPR017871">
    <property type="entry name" value="ABC_transporter-like_CS"/>
</dbReference>
<dbReference type="EMBL" id="JAULJQ010000003">
    <property type="protein sequence ID" value="MDO2409077.1"/>
    <property type="molecule type" value="Genomic_DNA"/>
</dbReference>
<organism evidence="10 11">
    <name type="scientific">Campylobacter magnus</name>
    <dbReference type="NCBI Taxonomy" id="3026462"/>
    <lineage>
        <taxon>Bacteria</taxon>
        <taxon>Pseudomonadati</taxon>
        <taxon>Campylobacterota</taxon>
        <taxon>Epsilonproteobacteria</taxon>
        <taxon>Campylobacterales</taxon>
        <taxon>Campylobacteraceae</taxon>
        <taxon>Campylobacter</taxon>
    </lineage>
</organism>
<evidence type="ECO:0000259" key="9">
    <source>
        <dbReference type="PROSITE" id="PS50893"/>
    </source>
</evidence>
<evidence type="ECO:0000313" key="10">
    <source>
        <dbReference type="EMBL" id="MDO2409077.1"/>
    </source>
</evidence>
<dbReference type="Gene3D" id="3.40.50.300">
    <property type="entry name" value="P-loop containing nucleotide triphosphate hydrolases"/>
    <property type="match status" value="1"/>
</dbReference>
<keyword evidence="6 10" id="KW-0067">ATP-binding</keyword>
<accession>A0ABT8TB44</accession>
<dbReference type="InterPro" id="IPR050086">
    <property type="entry name" value="MetN_ABC_transporter-like"/>
</dbReference>
<dbReference type="InterPro" id="IPR003439">
    <property type="entry name" value="ABC_transporter-like_ATP-bd"/>
</dbReference>
<reference evidence="10 11" key="1">
    <citation type="submission" date="2023-06" db="EMBL/GenBank/DDBJ databases">
        <title>Campylobacter magnum sp. nov., isolated from cecal contents of domestic pigs (Sus scrofa domesticus).</title>
        <authorList>
            <person name="Papic B."/>
            <person name="Gruntar I."/>
        </authorList>
    </citation>
    <scope>NUCLEOTIDE SEQUENCE [LARGE SCALE GENOMIC DNA]</scope>
    <source>
        <strain evidence="11">34484-21</strain>
    </source>
</reference>
<name>A0ABT8TB44_9BACT</name>
<dbReference type="Proteomes" id="UP001171111">
    <property type="component" value="Unassembled WGS sequence"/>
</dbReference>
<comment type="similarity">
    <text evidence="2">Belongs to the ABC transporter superfamily.</text>
</comment>
<keyword evidence="8" id="KW-0472">Membrane</keyword>
<evidence type="ECO:0000256" key="2">
    <source>
        <dbReference type="ARBA" id="ARBA00005417"/>
    </source>
</evidence>
<gene>
    <name evidence="10" type="ORF">Q2362_03045</name>
</gene>
<dbReference type="Pfam" id="PF00005">
    <property type="entry name" value="ABC_tran"/>
    <property type="match status" value="1"/>
</dbReference>
<evidence type="ECO:0000256" key="1">
    <source>
        <dbReference type="ARBA" id="ARBA00004202"/>
    </source>
</evidence>
<keyword evidence="5" id="KW-0547">Nucleotide-binding</keyword>
<dbReference type="InterPro" id="IPR003593">
    <property type="entry name" value="AAA+_ATPase"/>
</dbReference>
<dbReference type="InterPro" id="IPR027417">
    <property type="entry name" value="P-loop_NTPase"/>
</dbReference>
<evidence type="ECO:0000256" key="7">
    <source>
        <dbReference type="ARBA" id="ARBA00022970"/>
    </source>
</evidence>
<evidence type="ECO:0000256" key="6">
    <source>
        <dbReference type="ARBA" id="ARBA00022840"/>
    </source>
</evidence>
<dbReference type="SUPFAM" id="SSF52540">
    <property type="entry name" value="P-loop containing nucleoside triphosphate hydrolases"/>
    <property type="match status" value="1"/>
</dbReference>
<dbReference type="PANTHER" id="PTHR43166">
    <property type="entry name" value="AMINO ACID IMPORT ATP-BINDING PROTEIN"/>
    <property type="match status" value="1"/>
</dbReference>
<dbReference type="GO" id="GO:0005524">
    <property type="term" value="F:ATP binding"/>
    <property type="evidence" value="ECO:0007669"/>
    <property type="project" value="UniProtKB-KW"/>
</dbReference>
<dbReference type="SMART" id="SM00382">
    <property type="entry name" value="AAA"/>
    <property type="match status" value="1"/>
</dbReference>
<feature type="domain" description="ABC transporter" evidence="9">
    <location>
        <begin position="3"/>
        <end position="241"/>
    </location>
</feature>
<keyword evidence="7" id="KW-0029">Amino-acid transport</keyword>
<comment type="caution">
    <text evidence="10">The sequence shown here is derived from an EMBL/GenBank/DDBJ whole genome shotgun (WGS) entry which is preliminary data.</text>
</comment>
<sequence length="246" mass="27180">MSIKVENLRKSFGAKLIFDNLNLEFESGETTAILGHSGSGKSTLLRSLNLLEIPQSGKLSIKEHSIDFSKKIDSTKIRAIRAHTTMVFQHFNLFAHLTAKENITKPLRLVKKIPASKADELALALLEKVGLKEYTKHYPAMLSGGQAQRVAIARALAFEPDFLLLDEPTTALDPSLTNEVLKVIEALSKENKSIILVTHNLEFAKSCADKIVLLEQGKVLFDGPKTSFFASNDMKIINFIAGESFI</sequence>
<keyword evidence="11" id="KW-1185">Reference proteome</keyword>
<evidence type="ECO:0000313" key="11">
    <source>
        <dbReference type="Proteomes" id="UP001171111"/>
    </source>
</evidence>
<evidence type="ECO:0000256" key="4">
    <source>
        <dbReference type="ARBA" id="ARBA00022475"/>
    </source>
</evidence>
<dbReference type="PANTHER" id="PTHR43166:SF9">
    <property type="entry name" value="GLUTAMATE_ASPARTATE IMPORT ATP-BINDING PROTEIN GLTL"/>
    <property type="match status" value="1"/>
</dbReference>
<dbReference type="InterPro" id="IPR030679">
    <property type="entry name" value="ABC_ATPase_HisP-typ"/>
</dbReference>
<comment type="subcellular location">
    <subcellularLocation>
        <location evidence="1">Cell membrane</location>
        <topology evidence="1">Peripheral membrane protein</topology>
    </subcellularLocation>
</comment>
<dbReference type="PROSITE" id="PS50893">
    <property type="entry name" value="ABC_TRANSPORTER_2"/>
    <property type="match status" value="1"/>
</dbReference>
<proteinExistence type="inferred from homology"/>
<dbReference type="RefSeq" id="WP_302243896.1">
    <property type="nucleotide sequence ID" value="NZ_JAULJQ010000003.1"/>
</dbReference>
<dbReference type="PIRSF" id="PIRSF039085">
    <property type="entry name" value="ABC_ATPase_HisP"/>
    <property type="match status" value="1"/>
</dbReference>
<evidence type="ECO:0000256" key="8">
    <source>
        <dbReference type="ARBA" id="ARBA00023136"/>
    </source>
</evidence>